<evidence type="ECO:0000259" key="2">
    <source>
        <dbReference type="Pfam" id="PF03372"/>
    </source>
</evidence>
<evidence type="ECO:0000313" key="4">
    <source>
        <dbReference type="Proteomes" id="UP000245697"/>
    </source>
</evidence>
<dbReference type="Pfam" id="PF03372">
    <property type="entry name" value="Exo_endo_phos"/>
    <property type="match status" value="1"/>
</dbReference>
<dbReference type="AlphaFoldDB" id="A0A316EW90"/>
<keyword evidence="4" id="KW-1185">Reference proteome</keyword>
<keyword evidence="1" id="KW-0732">Signal</keyword>
<dbReference type="GO" id="GO:0004519">
    <property type="term" value="F:endonuclease activity"/>
    <property type="evidence" value="ECO:0007669"/>
    <property type="project" value="UniProtKB-KW"/>
</dbReference>
<dbReference type="SUPFAM" id="SSF56219">
    <property type="entry name" value="DNase I-like"/>
    <property type="match status" value="1"/>
</dbReference>
<sequence>MVDSLRTYLRNILAAATALLVAPAIAPQPAQAESTVRLTAMHWNVGGGWKYQTPGSSDLVVTKIFDTIKGKNPDFVALNEICQSQYAALTKRLQNETNWPQDKGNFVRFQATRNGTTDDGDVCDHKAVGIALLSRQPLGTANRFPLTPNPEYDKDEIRHLLCAPTTTMPVRYCVTHITPKPFGTFGKIQVNEVLRHVEDFEAAGDTVLVGGDFNATPSWPELNVWYDPSVNTPANGDNLGAYREMDDADPYCLGYGEGTTRATTGSPCGTGTKIDMIFFRANRLNGQHAGDSLPLSTCGSALCSDHRIYWGWADLSIG</sequence>
<accession>A0A316EW90</accession>
<dbReference type="GO" id="GO:0004527">
    <property type="term" value="F:exonuclease activity"/>
    <property type="evidence" value="ECO:0007669"/>
    <property type="project" value="UniProtKB-KW"/>
</dbReference>
<dbReference type="Gene3D" id="3.60.10.10">
    <property type="entry name" value="Endonuclease/exonuclease/phosphatase"/>
    <property type="match status" value="1"/>
</dbReference>
<dbReference type="EMBL" id="QGGR01000024">
    <property type="protein sequence ID" value="PWK36105.1"/>
    <property type="molecule type" value="Genomic_DNA"/>
</dbReference>
<evidence type="ECO:0000256" key="1">
    <source>
        <dbReference type="SAM" id="SignalP"/>
    </source>
</evidence>
<feature type="signal peptide" evidence="1">
    <location>
        <begin position="1"/>
        <end position="32"/>
    </location>
</feature>
<keyword evidence="3" id="KW-0269">Exonuclease</keyword>
<keyword evidence="3" id="KW-0378">Hydrolase</keyword>
<keyword evidence="3" id="KW-0540">Nuclease</keyword>
<dbReference type="PROSITE" id="PS51318">
    <property type="entry name" value="TAT"/>
    <property type="match status" value="1"/>
</dbReference>
<name>A0A316EW90_9ACTN</name>
<protein>
    <submittedName>
        <fullName evidence="3">Endonuclease/exonuclease/phosphatase family protein</fullName>
    </submittedName>
</protein>
<feature type="domain" description="Endonuclease/exonuclease/phosphatase" evidence="2">
    <location>
        <begin position="41"/>
        <end position="306"/>
    </location>
</feature>
<comment type="caution">
    <text evidence="3">The sequence shown here is derived from an EMBL/GenBank/DDBJ whole genome shotgun (WGS) entry which is preliminary data.</text>
</comment>
<feature type="chain" id="PRO_5016237013" evidence="1">
    <location>
        <begin position="33"/>
        <end position="318"/>
    </location>
</feature>
<dbReference type="Proteomes" id="UP000245697">
    <property type="component" value="Unassembled WGS sequence"/>
</dbReference>
<dbReference type="InterPro" id="IPR006311">
    <property type="entry name" value="TAT_signal"/>
</dbReference>
<dbReference type="InterPro" id="IPR036691">
    <property type="entry name" value="Endo/exonu/phosph_ase_sf"/>
</dbReference>
<evidence type="ECO:0000313" key="3">
    <source>
        <dbReference type="EMBL" id="PWK36105.1"/>
    </source>
</evidence>
<keyword evidence="3" id="KW-0255">Endonuclease</keyword>
<organism evidence="3 4">
    <name type="scientific">Actinoplanes xinjiangensis</name>
    <dbReference type="NCBI Taxonomy" id="512350"/>
    <lineage>
        <taxon>Bacteria</taxon>
        <taxon>Bacillati</taxon>
        <taxon>Actinomycetota</taxon>
        <taxon>Actinomycetes</taxon>
        <taxon>Micromonosporales</taxon>
        <taxon>Micromonosporaceae</taxon>
        <taxon>Actinoplanes</taxon>
    </lineage>
</organism>
<gene>
    <name evidence="3" type="ORF">BC793_12486</name>
</gene>
<proteinExistence type="predicted"/>
<reference evidence="3 4" key="1">
    <citation type="submission" date="2018-05" db="EMBL/GenBank/DDBJ databases">
        <title>Genomic Encyclopedia of Archaeal and Bacterial Type Strains, Phase II (KMG-II): from individual species to whole genera.</title>
        <authorList>
            <person name="Goeker M."/>
        </authorList>
    </citation>
    <scope>NUCLEOTIDE SEQUENCE [LARGE SCALE GENOMIC DNA]</scope>
    <source>
        <strain evidence="3 4">DSM 45184</strain>
    </source>
</reference>
<dbReference type="InterPro" id="IPR005135">
    <property type="entry name" value="Endo/exonuclease/phosphatase"/>
</dbReference>